<dbReference type="EMBL" id="CP000527">
    <property type="protein sequence ID" value="ABM29220.1"/>
    <property type="molecule type" value="Genomic_DNA"/>
</dbReference>
<dbReference type="KEGG" id="dvl:Dvul_2204"/>
<keyword evidence="1" id="KW-0732">Signal</keyword>
<evidence type="ECO:0000259" key="2">
    <source>
        <dbReference type="PROSITE" id="PS50914"/>
    </source>
</evidence>
<dbReference type="PANTHER" id="PTHR34606:SF16">
    <property type="entry name" value="BON DOMAIN-CONTAINING PROTEIN"/>
    <property type="match status" value="1"/>
</dbReference>
<gene>
    <name evidence="3" type="ordered locus">Dvul_2204</name>
</gene>
<dbReference type="AlphaFoldDB" id="A0A0H3ABV9"/>
<feature type="domain" description="BON" evidence="2">
    <location>
        <begin position="110"/>
        <end position="176"/>
    </location>
</feature>
<name>A0A0H3ABV9_NITV4</name>
<dbReference type="Proteomes" id="UP000009173">
    <property type="component" value="Chromosome"/>
</dbReference>
<feature type="signal peptide" evidence="1">
    <location>
        <begin position="1"/>
        <end position="21"/>
    </location>
</feature>
<evidence type="ECO:0000256" key="1">
    <source>
        <dbReference type="SAM" id="SignalP"/>
    </source>
</evidence>
<evidence type="ECO:0000313" key="4">
    <source>
        <dbReference type="Proteomes" id="UP000009173"/>
    </source>
</evidence>
<dbReference type="InterPro" id="IPR051686">
    <property type="entry name" value="Lipoprotein_DolP"/>
</dbReference>
<protein>
    <submittedName>
        <fullName evidence="3">Transport-associated protein</fullName>
    </submittedName>
</protein>
<dbReference type="Pfam" id="PF04972">
    <property type="entry name" value="BON"/>
    <property type="match status" value="2"/>
</dbReference>
<dbReference type="PANTHER" id="PTHR34606">
    <property type="entry name" value="BON DOMAIN-CONTAINING PROTEIN"/>
    <property type="match status" value="1"/>
</dbReference>
<reference evidence="4" key="1">
    <citation type="journal article" date="2009" name="Environ. Microbiol.">
        <title>Contribution of mobile genetic elements to Desulfovibrio vulgaris genome plasticity.</title>
        <authorList>
            <person name="Walker C.B."/>
            <person name="Stolyar S."/>
            <person name="Chivian D."/>
            <person name="Pinel N."/>
            <person name="Gabster J.A."/>
            <person name="Dehal P.S."/>
            <person name="He Z."/>
            <person name="Yang Z.K."/>
            <person name="Yen H.C."/>
            <person name="Zhou J."/>
            <person name="Wall J.D."/>
            <person name="Hazen T.C."/>
            <person name="Arkin A.P."/>
            <person name="Stahl D.A."/>
        </authorList>
    </citation>
    <scope>NUCLEOTIDE SEQUENCE [LARGE SCALE GENOMIC DNA]</scope>
    <source>
        <strain evidence="4">DP4</strain>
    </source>
</reference>
<dbReference type="InterPro" id="IPR007055">
    <property type="entry name" value="BON_dom"/>
</dbReference>
<feature type="domain" description="BON" evidence="2">
    <location>
        <begin position="37"/>
        <end position="104"/>
    </location>
</feature>
<dbReference type="PROSITE" id="PS51257">
    <property type="entry name" value="PROKAR_LIPOPROTEIN"/>
    <property type="match status" value="1"/>
</dbReference>
<sequence precursor="true">MNRLFNLVLAAALLLSLAGCAVYSVPHDERSVGTIVDDSVIVSDIKADLVGMDGSDGLATKVYSFGGRVYLVGEPSVSFRDKAVRAARQVKGVRSVTPHWFAPGTGRTMDDTVVATRVRTNLIAEKALSSTQIELEVYGGHVVLMGMVRAAADVDRAVRVTRATQGVRGVSSYLIP</sequence>
<dbReference type="SMR" id="A0A0H3ABV9"/>
<feature type="chain" id="PRO_5002604215" evidence="1">
    <location>
        <begin position="22"/>
        <end position="176"/>
    </location>
</feature>
<proteinExistence type="predicted"/>
<evidence type="ECO:0000313" key="3">
    <source>
        <dbReference type="EMBL" id="ABM29220.1"/>
    </source>
</evidence>
<organism evidence="3 4">
    <name type="scientific">Nitratidesulfovibrio vulgaris (strain DP4)</name>
    <name type="common">Desulfovibrio vulgaris</name>
    <dbReference type="NCBI Taxonomy" id="391774"/>
    <lineage>
        <taxon>Bacteria</taxon>
        <taxon>Pseudomonadati</taxon>
        <taxon>Thermodesulfobacteriota</taxon>
        <taxon>Desulfovibrionia</taxon>
        <taxon>Desulfovibrionales</taxon>
        <taxon>Desulfovibrionaceae</taxon>
        <taxon>Nitratidesulfovibrio</taxon>
    </lineage>
</organism>
<dbReference type="HOGENOM" id="CLU_083606_6_0_7"/>
<dbReference type="PROSITE" id="PS50914">
    <property type="entry name" value="BON"/>
    <property type="match status" value="2"/>
</dbReference>
<dbReference type="RefSeq" id="WP_010938067.1">
    <property type="nucleotide sequence ID" value="NC_008751.1"/>
</dbReference>
<accession>A0A0H3ABV9</accession>
<dbReference type="Gene3D" id="3.30.1340.30">
    <property type="match status" value="1"/>
</dbReference>